<dbReference type="GO" id="GO:0006412">
    <property type="term" value="P:translation"/>
    <property type="evidence" value="ECO:0007669"/>
    <property type="project" value="UniProtKB-UniRule"/>
</dbReference>
<evidence type="ECO:0000313" key="7">
    <source>
        <dbReference type="Proteomes" id="UP000054075"/>
    </source>
</evidence>
<evidence type="ECO:0000256" key="4">
    <source>
        <dbReference type="HAMAP-Rule" id="MF_01368"/>
    </source>
</evidence>
<keyword evidence="7" id="KW-1185">Reference proteome</keyword>
<sequence>MRHLNAGRQLGRTSSHRTAMFRSMVSDLLTKEMIRTTLAKAKELRRIAEPLITLAKEDTVSKRRLAFSRLRNKETVALLFNNIGPRFKKRSGGYLRILKCGYRVGDSASMAMVELVERAEKNEARPVEVSA</sequence>
<dbReference type="FunFam" id="3.90.1030.10:FF:000001">
    <property type="entry name" value="50S ribosomal protein L17"/>
    <property type="match status" value="1"/>
</dbReference>
<dbReference type="PROSITE" id="PS01167">
    <property type="entry name" value="RIBOSOMAL_L17"/>
    <property type="match status" value="1"/>
</dbReference>
<proteinExistence type="inferred from homology"/>
<evidence type="ECO:0000256" key="5">
    <source>
        <dbReference type="RuleBase" id="RU000660"/>
    </source>
</evidence>
<dbReference type="eggNOG" id="COG0203">
    <property type="taxonomic scope" value="Bacteria"/>
</dbReference>
<evidence type="ECO:0000256" key="3">
    <source>
        <dbReference type="ARBA" id="ARBA00023274"/>
    </source>
</evidence>
<dbReference type="OrthoDB" id="9809073at2"/>
<dbReference type="HAMAP" id="MF_01368">
    <property type="entry name" value="Ribosomal_bL17"/>
    <property type="match status" value="1"/>
</dbReference>
<evidence type="ECO:0000256" key="1">
    <source>
        <dbReference type="ARBA" id="ARBA00008777"/>
    </source>
</evidence>
<reference evidence="6" key="1">
    <citation type="submission" date="2006-04" db="EMBL/GenBank/DDBJ databases">
        <authorList>
            <person name="Seshadri R."/>
            <person name="Federici B.A."/>
        </authorList>
    </citation>
    <scope>NUCLEOTIDE SEQUENCE [LARGE SCALE GENOMIC DNA]</scope>
</reference>
<dbReference type="InterPro" id="IPR036373">
    <property type="entry name" value="Ribosomal_bL17_sf"/>
</dbReference>
<comment type="subunit">
    <text evidence="4">Part of the 50S ribosomal subunit. Contacts protein L32.</text>
</comment>
<reference evidence="6" key="2">
    <citation type="submission" date="2007-10" db="EMBL/GenBank/DDBJ databases">
        <authorList>
            <person name="Myers G.S."/>
        </authorList>
    </citation>
    <scope>NUCLEOTIDE SEQUENCE [LARGE SCALE GENOMIC DNA]</scope>
</reference>
<keyword evidence="2 4" id="KW-0689">Ribosomal protein</keyword>
<dbReference type="EMBL" id="AAQJ02000001">
    <property type="protein sequence ID" value="EDP46731.1"/>
    <property type="molecule type" value="Genomic_DNA"/>
</dbReference>
<dbReference type="Pfam" id="PF01196">
    <property type="entry name" value="Ribosomal_L17"/>
    <property type="match status" value="1"/>
</dbReference>
<gene>
    <name evidence="4 6" type="primary">rplQ</name>
    <name evidence="6" type="ORF">RICGR_1047</name>
</gene>
<keyword evidence="3 4" id="KW-0687">Ribonucleoprotein</keyword>
<evidence type="ECO:0000313" key="6">
    <source>
        <dbReference type="EMBL" id="EDP46731.1"/>
    </source>
</evidence>
<dbReference type="RefSeq" id="WP_006035703.1">
    <property type="nucleotide sequence ID" value="NZ_AAQJ02000001.1"/>
</dbReference>
<dbReference type="PANTHER" id="PTHR14413">
    <property type="entry name" value="RIBOSOMAL PROTEIN L17"/>
    <property type="match status" value="1"/>
</dbReference>
<dbReference type="InterPro" id="IPR000456">
    <property type="entry name" value="Ribosomal_bL17"/>
</dbReference>
<dbReference type="SUPFAM" id="SSF64263">
    <property type="entry name" value="Prokaryotic ribosomal protein L17"/>
    <property type="match status" value="1"/>
</dbReference>
<evidence type="ECO:0000256" key="2">
    <source>
        <dbReference type="ARBA" id="ARBA00022980"/>
    </source>
</evidence>
<dbReference type="Gene3D" id="3.90.1030.10">
    <property type="entry name" value="Ribosomal protein L17"/>
    <property type="match status" value="1"/>
</dbReference>
<comment type="similarity">
    <text evidence="1 4 5">Belongs to the bacterial ribosomal protein bL17 family.</text>
</comment>
<dbReference type="Proteomes" id="UP000054075">
    <property type="component" value="Unassembled WGS sequence"/>
</dbReference>
<dbReference type="STRING" id="59196.RICGR_1047"/>
<dbReference type="NCBIfam" id="TIGR00059">
    <property type="entry name" value="L17"/>
    <property type="match status" value="1"/>
</dbReference>
<protein>
    <recommendedName>
        <fullName evidence="4">Large ribosomal subunit protein bL17</fullName>
    </recommendedName>
</protein>
<dbReference type="PANTHER" id="PTHR14413:SF16">
    <property type="entry name" value="LARGE RIBOSOMAL SUBUNIT PROTEIN BL17M"/>
    <property type="match status" value="1"/>
</dbReference>
<accession>A8PNM5</accession>
<dbReference type="AlphaFoldDB" id="A8PNM5"/>
<dbReference type="GO" id="GO:0022625">
    <property type="term" value="C:cytosolic large ribosomal subunit"/>
    <property type="evidence" value="ECO:0007669"/>
    <property type="project" value="TreeGrafter"/>
</dbReference>
<name>A8PNM5_9COXI</name>
<organism evidence="6 7">
    <name type="scientific">Rickettsiella grylli</name>
    <dbReference type="NCBI Taxonomy" id="59196"/>
    <lineage>
        <taxon>Bacteria</taxon>
        <taxon>Pseudomonadati</taxon>
        <taxon>Pseudomonadota</taxon>
        <taxon>Gammaproteobacteria</taxon>
        <taxon>Legionellales</taxon>
        <taxon>Coxiellaceae</taxon>
        <taxon>Rickettsiella</taxon>
    </lineage>
</organism>
<dbReference type="InterPro" id="IPR047859">
    <property type="entry name" value="Ribosomal_bL17_CS"/>
</dbReference>
<comment type="caution">
    <text evidence="6">The sequence shown here is derived from an EMBL/GenBank/DDBJ whole genome shotgun (WGS) entry which is preliminary data.</text>
</comment>
<dbReference type="GO" id="GO:0003735">
    <property type="term" value="F:structural constituent of ribosome"/>
    <property type="evidence" value="ECO:0007669"/>
    <property type="project" value="InterPro"/>
</dbReference>